<dbReference type="Proteomes" id="UP000214646">
    <property type="component" value="Unassembled WGS sequence"/>
</dbReference>
<sequence>MFAAVQIRRVLWLPVPNKFPTTSYPDPRVRLTELKERTKVWALKNSDGGEPLTDYVSAVIDSAGRCLGRSRTAYKAVAKIRVNYRFREVTVGYRGKVDSDSLQQFFDEINTKPLFKTARGDIALELWFKVRP</sequence>
<protein>
    <submittedName>
        <fullName evidence="1">Uncharacterized protein</fullName>
    </submittedName>
</protein>
<keyword evidence="2" id="KW-1185">Reference proteome</keyword>
<evidence type="ECO:0000313" key="1">
    <source>
        <dbReference type="EMBL" id="OWK37959.1"/>
    </source>
</evidence>
<comment type="caution">
    <text evidence="1">The sequence shown here is derived from an EMBL/GenBank/DDBJ whole genome shotgun (WGS) entry which is preliminary data.</text>
</comment>
<evidence type="ECO:0000313" key="2">
    <source>
        <dbReference type="Proteomes" id="UP000214646"/>
    </source>
</evidence>
<organism evidence="1 2">
    <name type="scientific">Fimbriiglobus ruber</name>
    <dbReference type="NCBI Taxonomy" id="1908690"/>
    <lineage>
        <taxon>Bacteria</taxon>
        <taxon>Pseudomonadati</taxon>
        <taxon>Planctomycetota</taxon>
        <taxon>Planctomycetia</taxon>
        <taxon>Gemmatales</taxon>
        <taxon>Gemmataceae</taxon>
        <taxon>Fimbriiglobus</taxon>
    </lineage>
</organism>
<gene>
    <name evidence="1" type="ORF">FRUB_07079</name>
</gene>
<reference evidence="2" key="1">
    <citation type="submission" date="2017-06" db="EMBL/GenBank/DDBJ databases">
        <title>Genome analysis of Fimbriiglobus ruber SP5, the first member of the order Planctomycetales with confirmed chitinolytic capability.</title>
        <authorList>
            <person name="Ravin N.V."/>
            <person name="Rakitin A.L."/>
            <person name="Ivanova A.A."/>
            <person name="Beletsky A.V."/>
            <person name="Kulichevskaya I.S."/>
            <person name="Mardanov A.V."/>
            <person name="Dedysh S.N."/>
        </authorList>
    </citation>
    <scope>NUCLEOTIDE SEQUENCE [LARGE SCALE GENOMIC DNA]</scope>
    <source>
        <strain evidence="2">SP5</strain>
    </source>
</reference>
<name>A0A225DLA2_9BACT</name>
<accession>A0A225DLA2</accession>
<dbReference type="EMBL" id="NIDE01000014">
    <property type="protein sequence ID" value="OWK37959.1"/>
    <property type="molecule type" value="Genomic_DNA"/>
</dbReference>
<dbReference type="AlphaFoldDB" id="A0A225DLA2"/>
<proteinExistence type="predicted"/>